<dbReference type="AlphaFoldDB" id="A0A1Q6DW76"/>
<gene>
    <name evidence="1" type="ORF">BTN85_1100</name>
</gene>
<reference evidence="1" key="1">
    <citation type="submission" date="2016-12" db="EMBL/GenBank/DDBJ databases">
        <title>Discovery of methanogenic haloarchaea.</title>
        <authorList>
            <person name="Sorokin D.Y."/>
            <person name="Makarova K.S."/>
            <person name="Abbas B."/>
            <person name="Ferrer M."/>
            <person name="Golyshin P.N."/>
        </authorList>
    </citation>
    <scope>NUCLEOTIDE SEQUENCE [LARGE SCALE GENOMIC DNA]</scope>
    <source>
        <strain evidence="1">HMET1</strain>
    </source>
</reference>
<keyword evidence="2" id="KW-1185">Reference proteome</keyword>
<organism evidence="1 2">
    <name type="scientific">Methanohalarchaeum thermophilum</name>
    <dbReference type="NCBI Taxonomy" id="1903181"/>
    <lineage>
        <taxon>Archaea</taxon>
        <taxon>Methanobacteriati</taxon>
        <taxon>Methanobacteriota</taxon>
        <taxon>Methanonatronarchaeia</taxon>
        <taxon>Methanonatronarchaeales</taxon>
        <taxon>Methanonatronarchaeaceae</taxon>
        <taxon>Candidatus Methanohalarchaeum</taxon>
    </lineage>
</organism>
<dbReference type="EMBL" id="MSDW01000001">
    <property type="protein sequence ID" value="OKY78603.1"/>
    <property type="molecule type" value="Genomic_DNA"/>
</dbReference>
<protein>
    <submittedName>
        <fullName evidence="1">Uncharacterized protein</fullName>
    </submittedName>
</protein>
<accession>A0A1Q6DW76</accession>
<name>A0A1Q6DW76_METT1</name>
<dbReference type="Proteomes" id="UP000185744">
    <property type="component" value="Unassembled WGS sequence"/>
</dbReference>
<evidence type="ECO:0000313" key="2">
    <source>
        <dbReference type="Proteomes" id="UP000185744"/>
    </source>
</evidence>
<evidence type="ECO:0000313" key="1">
    <source>
        <dbReference type="EMBL" id="OKY78603.1"/>
    </source>
</evidence>
<dbReference type="InParanoid" id="A0A1Q6DW76"/>
<comment type="caution">
    <text evidence="1">The sequence shown here is derived from an EMBL/GenBank/DDBJ whole genome shotgun (WGS) entry which is preliminary data.</text>
</comment>
<sequence length="54" mass="6243">MTKLYVFEPLFANFIEGNIGGVYVKFPKTWKGSEEAIAIINFFKNVKIKTDKEK</sequence>
<proteinExistence type="predicted"/>